<dbReference type="RefSeq" id="WP_284243658.1">
    <property type="nucleotide sequence ID" value="NZ_BSST01000001.1"/>
</dbReference>
<keyword evidence="2" id="KW-1185">Reference proteome</keyword>
<sequence length="269" mass="30928">MPHLLLVPSNLSCENLVIANLNIVVIVALTLFSAKNSNACLYPERVFVVGVEAIEYSPHYNFVSPSQPNFFGDFIKWLERKTQCQFLVRSLPIKRLVLEYEQAGKLDFIYPDNPNWHRGQGGARYFSEELITALGTTIVQQQNLNIQVSNFNSLAFPRGFSPVAWYPLQNMYDIKFIETTNALAALKMVDTERADGADIEYNVAQYLMRKNHIQNLKIAKNLPFTPTSFHLSTLREVKMLNYINLITQQHKSEIIKIKQRLHIIEKLPQ</sequence>
<evidence type="ECO:0008006" key="3">
    <source>
        <dbReference type="Google" id="ProtNLM"/>
    </source>
</evidence>
<evidence type="ECO:0000313" key="2">
    <source>
        <dbReference type="Proteomes" id="UP001157186"/>
    </source>
</evidence>
<reference evidence="1 2" key="1">
    <citation type="submission" date="2023-03" db="EMBL/GenBank/DDBJ databases">
        <title>Draft genome sequence of Thalassotalea insulae KCTC 62186T.</title>
        <authorList>
            <person name="Sawabe T."/>
        </authorList>
    </citation>
    <scope>NUCLEOTIDE SEQUENCE [LARGE SCALE GENOMIC DNA]</scope>
    <source>
        <strain evidence="1 2">KCTC 62186</strain>
    </source>
</reference>
<dbReference type="Proteomes" id="UP001157186">
    <property type="component" value="Unassembled WGS sequence"/>
</dbReference>
<evidence type="ECO:0000313" key="1">
    <source>
        <dbReference type="EMBL" id="GLX77766.1"/>
    </source>
</evidence>
<comment type="caution">
    <text evidence="1">The sequence shown here is derived from an EMBL/GenBank/DDBJ whole genome shotgun (WGS) entry which is preliminary data.</text>
</comment>
<protein>
    <recommendedName>
        <fullName evidence="3">Solute-binding protein family 3/N-terminal domain-containing protein</fullName>
    </recommendedName>
</protein>
<proteinExistence type="predicted"/>
<organism evidence="1 2">
    <name type="scientific">Thalassotalea insulae</name>
    <dbReference type="NCBI Taxonomy" id="2056778"/>
    <lineage>
        <taxon>Bacteria</taxon>
        <taxon>Pseudomonadati</taxon>
        <taxon>Pseudomonadota</taxon>
        <taxon>Gammaproteobacteria</taxon>
        <taxon>Alteromonadales</taxon>
        <taxon>Colwelliaceae</taxon>
        <taxon>Thalassotalea</taxon>
    </lineage>
</organism>
<dbReference type="SUPFAM" id="SSF53850">
    <property type="entry name" value="Periplasmic binding protein-like II"/>
    <property type="match status" value="1"/>
</dbReference>
<name>A0ABQ6GUC9_9GAMM</name>
<dbReference type="EMBL" id="BSST01000001">
    <property type="protein sequence ID" value="GLX77766.1"/>
    <property type="molecule type" value="Genomic_DNA"/>
</dbReference>
<accession>A0ABQ6GUC9</accession>
<gene>
    <name evidence="1" type="ORF">tinsulaeT_11060</name>
</gene>
<dbReference type="Gene3D" id="3.40.190.10">
    <property type="entry name" value="Periplasmic binding protein-like II"/>
    <property type="match status" value="2"/>
</dbReference>